<dbReference type="SUPFAM" id="SSF46938">
    <property type="entry name" value="CRAL/TRIO N-terminal domain"/>
    <property type="match status" value="1"/>
</dbReference>
<dbReference type="Gene3D" id="1.10.8.20">
    <property type="entry name" value="N-terminal domain of phosphatidylinositol transfer protein sec14p"/>
    <property type="match status" value="1"/>
</dbReference>
<organism evidence="2 3">
    <name type="scientific">Musca domestica</name>
    <name type="common">House fly</name>
    <dbReference type="NCBI Taxonomy" id="7370"/>
    <lineage>
        <taxon>Eukaryota</taxon>
        <taxon>Metazoa</taxon>
        <taxon>Ecdysozoa</taxon>
        <taxon>Arthropoda</taxon>
        <taxon>Hexapoda</taxon>
        <taxon>Insecta</taxon>
        <taxon>Pterygota</taxon>
        <taxon>Neoptera</taxon>
        <taxon>Endopterygota</taxon>
        <taxon>Diptera</taxon>
        <taxon>Brachycera</taxon>
        <taxon>Muscomorpha</taxon>
        <taxon>Muscoidea</taxon>
        <taxon>Muscidae</taxon>
        <taxon>Musca</taxon>
    </lineage>
</organism>
<evidence type="ECO:0000313" key="3">
    <source>
        <dbReference type="RefSeq" id="XP_005187775.2"/>
    </source>
</evidence>
<feature type="domain" description="CRAL-TRIO" evidence="1">
    <location>
        <begin position="124"/>
        <end position="290"/>
    </location>
</feature>
<proteinExistence type="predicted"/>
<dbReference type="InterPro" id="IPR001251">
    <property type="entry name" value="CRAL-TRIO_dom"/>
</dbReference>
<gene>
    <name evidence="3" type="primary">LOC101901322</name>
</gene>
<dbReference type="SUPFAM" id="SSF52087">
    <property type="entry name" value="CRAL/TRIO domain"/>
    <property type="match status" value="1"/>
</dbReference>
<dbReference type="GO" id="GO:0016020">
    <property type="term" value="C:membrane"/>
    <property type="evidence" value="ECO:0007669"/>
    <property type="project" value="TreeGrafter"/>
</dbReference>
<dbReference type="InterPro" id="IPR036865">
    <property type="entry name" value="CRAL-TRIO_dom_sf"/>
</dbReference>
<dbReference type="Pfam" id="PF00650">
    <property type="entry name" value="CRAL_TRIO"/>
    <property type="match status" value="1"/>
</dbReference>
<reference evidence="3" key="1">
    <citation type="submission" date="2025-08" db="UniProtKB">
        <authorList>
            <consortium name="RefSeq"/>
        </authorList>
    </citation>
    <scope>IDENTIFICATION</scope>
    <source>
        <strain evidence="3">Aabys</strain>
        <tissue evidence="3">Whole body</tissue>
    </source>
</reference>
<evidence type="ECO:0000313" key="2">
    <source>
        <dbReference type="Proteomes" id="UP001652621"/>
    </source>
</evidence>
<dbReference type="Gene3D" id="3.40.525.10">
    <property type="entry name" value="CRAL-TRIO lipid binding domain"/>
    <property type="match status" value="1"/>
</dbReference>
<dbReference type="InterPro" id="IPR036273">
    <property type="entry name" value="CRAL/TRIO_N_dom_sf"/>
</dbReference>
<dbReference type="Proteomes" id="UP001652621">
    <property type="component" value="Unplaced"/>
</dbReference>
<protein>
    <submittedName>
        <fullName evidence="3">Clavesin-1</fullName>
    </submittedName>
</protein>
<dbReference type="GO" id="GO:1902936">
    <property type="term" value="F:phosphatidylinositol bisphosphate binding"/>
    <property type="evidence" value="ECO:0007669"/>
    <property type="project" value="TreeGrafter"/>
</dbReference>
<dbReference type="PRINTS" id="PR00180">
    <property type="entry name" value="CRETINALDHBP"/>
</dbReference>
<sequence>MSAIYLSCYRLSLTKRQVGQTSFIYIQAIPGEMSNINSNLSSDLQQIAIEEVGEGLSNLPDTLEEPKCWLVTKQSHFCCRLDQAYLLQFLRGCNYDLEKVKRKLQHFYTFKTLCPDVFGTVNVNDKKFRQMHDIGCIGVLPKPLNEYGPRIVVYRYLYSPEKYGMVELLAVCLATLETLIVSDPQTCVCGLVSIFDMSDITMDHILAYTPEVLKKLTILYEKVIPFDIKGFYFMNVPDFADNFFNLYLPSLSAEHRERVFVCGQNIKHITDKIPRKYLPKEYGGENGCLQDLVKEFHTVWDKHSEYFRENQKYGLKMDLSGTDGPVHFEKLDDYFK</sequence>
<name>A0A9J7CZR9_MUSDO</name>
<evidence type="ECO:0000259" key="1">
    <source>
        <dbReference type="PROSITE" id="PS50191"/>
    </source>
</evidence>
<dbReference type="GeneID" id="101901322"/>
<dbReference type="KEGG" id="mde:101901322"/>
<dbReference type="VEuPathDB" id="VectorBase:MDOMA2_007007"/>
<dbReference type="OrthoDB" id="6575879at2759"/>
<dbReference type="PROSITE" id="PS50191">
    <property type="entry name" value="CRAL_TRIO"/>
    <property type="match status" value="1"/>
</dbReference>
<dbReference type="PANTHER" id="PTHR10174">
    <property type="entry name" value="ALPHA-TOCOPHEROL TRANSFER PROTEIN-RELATED"/>
    <property type="match status" value="1"/>
</dbReference>
<keyword evidence="2" id="KW-1185">Reference proteome</keyword>
<dbReference type="AlphaFoldDB" id="A0A9J7CZR9"/>
<dbReference type="CDD" id="cd00170">
    <property type="entry name" value="SEC14"/>
    <property type="match status" value="1"/>
</dbReference>
<dbReference type="Gene3D" id="1.20.5.1200">
    <property type="entry name" value="Alpha-tocopherol transfer"/>
    <property type="match status" value="1"/>
</dbReference>
<dbReference type="PANTHER" id="PTHR10174:SF216">
    <property type="entry name" value="CRAL-TRIO DOMAIN-CONTAINING PROTEIN-RELATED"/>
    <property type="match status" value="1"/>
</dbReference>
<dbReference type="RefSeq" id="XP_005187775.2">
    <property type="nucleotide sequence ID" value="XM_005187718.4"/>
</dbReference>
<accession>A0A9J7CZR9</accession>